<gene>
    <name evidence="1" type="ordered locus">MMAR_3064</name>
</gene>
<dbReference type="AlphaFoldDB" id="B2HFT5"/>
<sequence length="171" mass="18694">MVGADLPPGKWSAWLVGAWWPALPDAPATGATYWRGAGEIKHNEARDLQDERSRLTVNRGRTADDLMDRYWRGEQRLLTIGDQCDTKSVQSGRVVDAVNNLRDRLRDIAHSGNDEIDRILSGKGPGARVGRCWAGSGATGLTGAVMLIRILSIPEYGSGPTTCARHHPPRK</sequence>
<evidence type="ECO:0000313" key="2">
    <source>
        <dbReference type="Proteomes" id="UP000001190"/>
    </source>
</evidence>
<dbReference type="eggNOG" id="ENOG5030Q2E">
    <property type="taxonomic scope" value="Bacteria"/>
</dbReference>
<protein>
    <submittedName>
        <fullName evidence="1">Conserved membrane protein</fullName>
    </submittedName>
</protein>
<accession>B2HFT5</accession>
<keyword evidence="2" id="KW-1185">Reference proteome</keyword>
<reference evidence="1 2" key="1">
    <citation type="journal article" date="2008" name="Genome Res.">
        <title>Insights from the complete genome sequence of Mycobacterium marinum on the evolution of Mycobacterium tuberculosis.</title>
        <authorList>
            <person name="Stinear T.P."/>
            <person name="Seemann T."/>
            <person name="Harrison P.F."/>
            <person name="Jenkin G.A."/>
            <person name="Davies J.K."/>
            <person name="Johnson P.D."/>
            <person name="Abdellah Z."/>
            <person name="Arrowsmith C."/>
            <person name="Chillingworth T."/>
            <person name="Churcher C."/>
            <person name="Clarke K."/>
            <person name="Cronin A."/>
            <person name="Davis P."/>
            <person name="Goodhead I."/>
            <person name="Holroyd N."/>
            <person name="Jagels K."/>
            <person name="Lord A."/>
            <person name="Moule S."/>
            <person name="Mungall K."/>
            <person name="Norbertczak H."/>
            <person name="Quail M.A."/>
            <person name="Rabbinowitsch E."/>
            <person name="Walker D."/>
            <person name="White B."/>
            <person name="Whitehead S."/>
            <person name="Small P.L."/>
            <person name="Brosch R."/>
            <person name="Ramakrishnan L."/>
            <person name="Fischbach M.A."/>
            <person name="Parkhill J."/>
            <person name="Cole S.T."/>
        </authorList>
    </citation>
    <scope>NUCLEOTIDE SEQUENCE [LARGE SCALE GENOMIC DNA]</scope>
    <source>
        <strain evidence="2">ATCC BAA-535 / M</strain>
    </source>
</reference>
<dbReference type="KEGG" id="mmi:MMAR_3064"/>
<proteinExistence type="predicted"/>
<dbReference type="Proteomes" id="UP000001190">
    <property type="component" value="Chromosome"/>
</dbReference>
<dbReference type="EMBL" id="CP000854">
    <property type="protein sequence ID" value="ACC41499.1"/>
    <property type="molecule type" value="Genomic_DNA"/>
</dbReference>
<dbReference type="HOGENOM" id="CLU_1747655_0_0_11"/>
<evidence type="ECO:0000313" key="1">
    <source>
        <dbReference type="EMBL" id="ACC41499.1"/>
    </source>
</evidence>
<dbReference type="STRING" id="216594.MMAR_3064"/>
<name>B2HFT5_MYCMM</name>
<organism evidence="1 2">
    <name type="scientific">Mycobacterium marinum (strain ATCC BAA-535 / M)</name>
    <dbReference type="NCBI Taxonomy" id="216594"/>
    <lineage>
        <taxon>Bacteria</taxon>
        <taxon>Bacillati</taxon>
        <taxon>Actinomycetota</taxon>
        <taxon>Actinomycetes</taxon>
        <taxon>Mycobacteriales</taxon>
        <taxon>Mycobacteriaceae</taxon>
        <taxon>Mycobacterium</taxon>
        <taxon>Mycobacterium ulcerans group</taxon>
    </lineage>
</organism>